<accession>A0A4R6S435</accession>
<evidence type="ECO:0000256" key="8">
    <source>
        <dbReference type="SAM" id="SignalP"/>
    </source>
</evidence>
<evidence type="ECO:0000256" key="4">
    <source>
        <dbReference type="ARBA" id="ARBA00022801"/>
    </source>
</evidence>
<evidence type="ECO:0000256" key="3">
    <source>
        <dbReference type="ARBA" id="ARBA00022723"/>
    </source>
</evidence>
<dbReference type="InterPro" id="IPR050819">
    <property type="entry name" value="Tripeptidyl-peptidase_I"/>
</dbReference>
<feature type="domain" description="Peptidase S53" evidence="9">
    <location>
        <begin position="241"/>
        <end position="657"/>
    </location>
</feature>
<dbReference type="GO" id="GO:0006508">
    <property type="term" value="P:proteolysis"/>
    <property type="evidence" value="ECO:0007669"/>
    <property type="project" value="UniProtKB-KW"/>
</dbReference>
<comment type="caution">
    <text evidence="10">The sequence shown here is derived from an EMBL/GenBank/DDBJ whole genome shotgun (WGS) entry which is preliminary data.</text>
</comment>
<keyword evidence="8" id="KW-0732">Signal</keyword>
<dbReference type="GO" id="GO:0004252">
    <property type="term" value="F:serine-type endopeptidase activity"/>
    <property type="evidence" value="ECO:0007669"/>
    <property type="project" value="InterPro"/>
</dbReference>
<feature type="signal peptide" evidence="8">
    <location>
        <begin position="1"/>
        <end position="25"/>
    </location>
</feature>
<dbReference type="CDD" id="cd04056">
    <property type="entry name" value="Peptidases_S53"/>
    <property type="match status" value="1"/>
</dbReference>
<gene>
    <name evidence="10" type="ORF">EV186_106388</name>
</gene>
<dbReference type="Pfam" id="PF09286">
    <property type="entry name" value="Pro-kuma_activ"/>
    <property type="match status" value="1"/>
</dbReference>
<organism evidence="10 11">
    <name type="scientific">Labedaea rhizosphaerae</name>
    <dbReference type="NCBI Taxonomy" id="598644"/>
    <lineage>
        <taxon>Bacteria</taxon>
        <taxon>Bacillati</taxon>
        <taxon>Actinomycetota</taxon>
        <taxon>Actinomycetes</taxon>
        <taxon>Pseudonocardiales</taxon>
        <taxon>Pseudonocardiaceae</taxon>
        <taxon>Labedaea</taxon>
    </lineage>
</organism>
<evidence type="ECO:0000256" key="6">
    <source>
        <dbReference type="ARBA" id="ARBA00022837"/>
    </source>
</evidence>
<protein>
    <submittedName>
        <fullName evidence="10">Subtilase family protein</fullName>
    </submittedName>
</protein>
<dbReference type="InterPro" id="IPR015366">
    <property type="entry name" value="S53_propep"/>
</dbReference>
<evidence type="ECO:0000256" key="1">
    <source>
        <dbReference type="ARBA" id="ARBA00001913"/>
    </source>
</evidence>
<dbReference type="InterPro" id="IPR036852">
    <property type="entry name" value="Peptidase_S8/S53_dom_sf"/>
</dbReference>
<dbReference type="InterPro" id="IPR000209">
    <property type="entry name" value="Peptidase_S8/S53_dom"/>
</dbReference>
<evidence type="ECO:0000259" key="9">
    <source>
        <dbReference type="PROSITE" id="PS51695"/>
    </source>
</evidence>
<dbReference type="GO" id="GO:0008240">
    <property type="term" value="F:tripeptidyl-peptidase activity"/>
    <property type="evidence" value="ECO:0007669"/>
    <property type="project" value="TreeGrafter"/>
</dbReference>
<dbReference type="InterPro" id="IPR030400">
    <property type="entry name" value="Sedolisin_dom"/>
</dbReference>
<dbReference type="PROSITE" id="PS00138">
    <property type="entry name" value="SUBTILASE_SER"/>
    <property type="match status" value="1"/>
</dbReference>
<dbReference type="EMBL" id="SNXZ01000006">
    <property type="protein sequence ID" value="TDP93994.1"/>
    <property type="molecule type" value="Genomic_DNA"/>
</dbReference>
<dbReference type="PROSITE" id="PS51695">
    <property type="entry name" value="SEDOLISIN"/>
    <property type="match status" value="1"/>
</dbReference>
<evidence type="ECO:0000256" key="7">
    <source>
        <dbReference type="ARBA" id="ARBA00023145"/>
    </source>
</evidence>
<keyword evidence="11" id="KW-1185">Reference proteome</keyword>
<dbReference type="Pfam" id="PF00082">
    <property type="entry name" value="Peptidase_S8"/>
    <property type="match status" value="1"/>
</dbReference>
<proteinExistence type="predicted"/>
<dbReference type="InterPro" id="IPR023828">
    <property type="entry name" value="Peptidase_S8_Ser-AS"/>
</dbReference>
<dbReference type="Gene3D" id="3.40.50.200">
    <property type="entry name" value="Peptidase S8/S53 domain"/>
    <property type="match status" value="1"/>
</dbReference>
<sequence length="657" mass="67712">MGQYRKRWVAGATATLLAAMTVVLGHDASAAPSDRRVLAGSVPPWAAAANRASNAPDTDSVGFRVYLGWQNQSGAEALAARVSTPGSADYGKFVSPAQFRAQFAPSPSDASAVQQWLRKSGFDISTTPGNNRYVQAEGTVAQAKAAFGAGFGEYRVAGKTLRAPDGALSVPADLPASVTSVVGLDESAALTVPSAPPSPVFVNAAPCSAYWNEKNTATTLTPNGTKAPDAYGHPNPWAPCGYTPAQLRSAYGMTSSAANGSGQTVAIIDAYASPTIVQDVNTYSSLHGLPALNGSNFSQVTPPGVFKRPQNSHQDPQGWYGEETLDVEAVHGMAPGAKIVYVGSPNNYQDLDAAMNHVVDQHLASIVTNSYGFSTELLPRGYVKPLNDTLIEAAATGVGVYFSSGDNGDETAGDPANAASATPDWPAVSPWVTAVGGTAIAIGASGNYLFEAGWETGRSNLVNGAWSPTPPGNYTSGSGGGTSRLFTQPAYQAGVVPNAIATANGARPQPMRVVPDVASIADPNTGMLVGQTQTFPDGHAAYSEYRIGGTSLASPVFAGMVAVAQQQAGRTFGFANPLFYRNAGTSAFHDIVPPAAPVAVARNDFANTVDSSEGYVVSLRTLDFDANLTIHTRPGYDDVTGIGSPNGAAWLSALAAG</sequence>
<keyword evidence="4" id="KW-0378">Hydrolase</keyword>
<feature type="chain" id="PRO_5039017112" evidence="8">
    <location>
        <begin position="26"/>
        <end position="657"/>
    </location>
</feature>
<dbReference type="PANTHER" id="PTHR14218">
    <property type="entry name" value="PROTEASE S8 TRIPEPTIDYL PEPTIDASE I CLN2"/>
    <property type="match status" value="1"/>
</dbReference>
<dbReference type="AlphaFoldDB" id="A0A4R6S435"/>
<dbReference type="PANTHER" id="PTHR14218:SF15">
    <property type="entry name" value="TRIPEPTIDYL-PEPTIDASE 1"/>
    <property type="match status" value="1"/>
</dbReference>
<evidence type="ECO:0000256" key="5">
    <source>
        <dbReference type="ARBA" id="ARBA00022825"/>
    </source>
</evidence>
<comment type="cofactor">
    <cofactor evidence="1">
        <name>Ca(2+)</name>
        <dbReference type="ChEBI" id="CHEBI:29108"/>
    </cofactor>
</comment>
<dbReference type="RefSeq" id="WP_243754375.1">
    <property type="nucleotide sequence ID" value="NZ_SNXZ01000006.1"/>
</dbReference>
<dbReference type="CDD" id="cd11377">
    <property type="entry name" value="Pro-peptidase_S53"/>
    <property type="match status" value="1"/>
</dbReference>
<evidence type="ECO:0000313" key="10">
    <source>
        <dbReference type="EMBL" id="TDP93994.1"/>
    </source>
</evidence>
<evidence type="ECO:0000256" key="2">
    <source>
        <dbReference type="ARBA" id="ARBA00022670"/>
    </source>
</evidence>
<dbReference type="SUPFAM" id="SSF54897">
    <property type="entry name" value="Protease propeptides/inhibitors"/>
    <property type="match status" value="1"/>
</dbReference>
<keyword evidence="7" id="KW-0865">Zymogen</keyword>
<dbReference type="Proteomes" id="UP000295444">
    <property type="component" value="Unassembled WGS sequence"/>
</dbReference>
<keyword evidence="2" id="KW-0645">Protease</keyword>
<keyword evidence="5" id="KW-0720">Serine protease</keyword>
<dbReference type="SUPFAM" id="SSF52743">
    <property type="entry name" value="Subtilisin-like"/>
    <property type="match status" value="1"/>
</dbReference>
<reference evidence="10 11" key="1">
    <citation type="submission" date="2019-03" db="EMBL/GenBank/DDBJ databases">
        <title>Genomic Encyclopedia of Type Strains, Phase IV (KMG-IV): sequencing the most valuable type-strain genomes for metagenomic binning, comparative biology and taxonomic classification.</title>
        <authorList>
            <person name="Goeker M."/>
        </authorList>
    </citation>
    <scope>NUCLEOTIDE SEQUENCE [LARGE SCALE GENOMIC DNA]</scope>
    <source>
        <strain evidence="10 11">DSM 45361</strain>
    </source>
</reference>
<dbReference type="SMART" id="SM00944">
    <property type="entry name" value="Pro-kuma_activ"/>
    <property type="match status" value="1"/>
</dbReference>
<keyword evidence="3" id="KW-0479">Metal-binding</keyword>
<name>A0A4R6S435_LABRH</name>
<dbReference type="GO" id="GO:0046872">
    <property type="term" value="F:metal ion binding"/>
    <property type="evidence" value="ECO:0007669"/>
    <property type="project" value="UniProtKB-KW"/>
</dbReference>
<keyword evidence="6" id="KW-0106">Calcium</keyword>
<evidence type="ECO:0000313" key="11">
    <source>
        <dbReference type="Proteomes" id="UP000295444"/>
    </source>
</evidence>